<dbReference type="Gene3D" id="3.30.70.260">
    <property type="match status" value="1"/>
</dbReference>
<dbReference type="InterPro" id="IPR045626">
    <property type="entry name" value="PGDH_ASB_dom"/>
</dbReference>
<dbReference type="SUPFAM" id="SSF143548">
    <property type="entry name" value="Serine metabolism enzymes domain"/>
    <property type="match status" value="1"/>
</dbReference>
<dbReference type="PANTHER" id="PTHR42789:SF1">
    <property type="entry name" value="D-ISOMER SPECIFIC 2-HYDROXYACID DEHYDROGENASE FAMILY PROTEIN (AFU_ORTHOLOGUE AFUA_6G10090)"/>
    <property type="match status" value="1"/>
</dbReference>
<comment type="similarity">
    <text evidence="3 10">Belongs to the D-isomer specific 2-hydroxyacid dehydrogenase family.</text>
</comment>
<reference evidence="12 13" key="1">
    <citation type="submission" date="2014-04" db="EMBL/GenBank/DDBJ databases">
        <title>Draft Genome Sequence of Synergistes jonesii.</title>
        <authorList>
            <person name="Coil D.A."/>
            <person name="Eisen J.A."/>
            <person name="Holland-Moritz H.E."/>
        </authorList>
    </citation>
    <scope>NUCLEOTIDE SEQUENCE [LARGE SCALE GENOMIC DNA]</scope>
    <source>
        <strain evidence="12 13">78-1</strain>
    </source>
</reference>
<dbReference type="EMBL" id="JMKI01000051">
    <property type="protein sequence ID" value="KEJ91368.1"/>
    <property type="molecule type" value="Genomic_DNA"/>
</dbReference>
<dbReference type="InterPro" id="IPR029753">
    <property type="entry name" value="D-isomer_DH_CS"/>
</dbReference>
<comment type="catalytic activity">
    <reaction evidence="9 10">
        <text>(2R)-3-phosphoglycerate + NAD(+) = 3-phosphooxypyruvate + NADH + H(+)</text>
        <dbReference type="Rhea" id="RHEA:12641"/>
        <dbReference type="ChEBI" id="CHEBI:15378"/>
        <dbReference type="ChEBI" id="CHEBI:18110"/>
        <dbReference type="ChEBI" id="CHEBI:57540"/>
        <dbReference type="ChEBI" id="CHEBI:57945"/>
        <dbReference type="ChEBI" id="CHEBI:58272"/>
        <dbReference type="EC" id="1.1.1.95"/>
    </reaction>
</comment>
<comment type="caution">
    <text evidence="12">The sequence shown here is derived from an EMBL/GenBank/DDBJ whole genome shotgun (WGS) entry which is preliminary data.</text>
</comment>
<gene>
    <name evidence="12" type="ORF">EH55_11025</name>
</gene>
<protein>
    <recommendedName>
        <fullName evidence="4 10">D-3-phosphoglycerate dehydrogenase</fullName>
        <ecNumber evidence="10">1.1.1.95</ecNumber>
    </recommendedName>
</protein>
<dbReference type="SUPFAM" id="SSF55021">
    <property type="entry name" value="ACT-like"/>
    <property type="match status" value="1"/>
</dbReference>
<dbReference type="Pfam" id="PF19304">
    <property type="entry name" value="PGDH_inter"/>
    <property type="match status" value="1"/>
</dbReference>
<dbReference type="CDD" id="cd04902">
    <property type="entry name" value="ACT_3PGDH-xct"/>
    <property type="match status" value="1"/>
</dbReference>
<keyword evidence="5 10" id="KW-0560">Oxidoreductase</keyword>
<proteinExistence type="inferred from homology"/>
<comment type="function">
    <text evidence="1">Catalyzes the reversible oxidation of 3-phospho-D-glycerate to 3-phosphonooxypyruvate, the first step of the phosphorylated L-serine biosynthesis pathway. Also catalyzes the reversible oxidation of 2-hydroxyglutarate to 2-oxoglutarate.</text>
</comment>
<dbReference type="PROSITE" id="PS00670">
    <property type="entry name" value="D_2_HYDROXYACID_DH_2"/>
    <property type="match status" value="1"/>
</dbReference>
<comment type="catalytic activity">
    <reaction evidence="8">
        <text>(R)-2-hydroxyglutarate + NAD(+) = 2-oxoglutarate + NADH + H(+)</text>
        <dbReference type="Rhea" id="RHEA:49612"/>
        <dbReference type="ChEBI" id="CHEBI:15378"/>
        <dbReference type="ChEBI" id="CHEBI:15801"/>
        <dbReference type="ChEBI" id="CHEBI:16810"/>
        <dbReference type="ChEBI" id="CHEBI:57540"/>
        <dbReference type="ChEBI" id="CHEBI:57945"/>
        <dbReference type="EC" id="1.1.1.399"/>
    </reaction>
</comment>
<dbReference type="Proteomes" id="UP000027665">
    <property type="component" value="Unassembled WGS sequence"/>
</dbReference>
<evidence type="ECO:0000256" key="2">
    <source>
        <dbReference type="ARBA" id="ARBA00005216"/>
    </source>
</evidence>
<dbReference type="OrthoDB" id="9805416at2"/>
<dbReference type="eggNOG" id="COG0111">
    <property type="taxonomic scope" value="Bacteria"/>
</dbReference>
<dbReference type="InterPro" id="IPR050857">
    <property type="entry name" value="D-2-hydroxyacid_DH"/>
</dbReference>
<dbReference type="SUPFAM" id="SSF52283">
    <property type="entry name" value="Formate/glycerate dehydrogenase catalytic domain-like"/>
    <property type="match status" value="1"/>
</dbReference>
<dbReference type="SUPFAM" id="SSF51735">
    <property type="entry name" value="NAD(P)-binding Rossmann-fold domains"/>
    <property type="match status" value="1"/>
</dbReference>
<dbReference type="GO" id="GO:0051287">
    <property type="term" value="F:NAD binding"/>
    <property type="evidence" value="ECO:0007669"/>
    <property type="project" value="UniProtKB-UniRule"/>
</dbReference>
<keyword evidence="10" id="KW-0028">Amino-acid biosynthesis</keyword>
<dbReference type="PATRIC" id="fig|2754.20.peg.1395"/>
<name>A0A073IM05_9BACT</name>
<dbReference type="GO" id="GO:0004617">
    <property type="term" value="F:phosphoglycerate dehydrogenase activity"/>
    <property type="evidence" value="ECO:0007669"/>
    <property type="project" value="UniProtKB-UniRule"/>
</dbReference>
<dbReference type="Gene3D" id="3.40.50.720">
    <property type="entry name" value="NAD(P)-binding Rossmann-like Domain"/>
    <property type="match status" value="2"/>
</dbReference>
<dbReference type="Pfam" id="PF02826">
    <property type="entry name" value="2-Hacid_dh_C"/>
    <property type="match status" value="1"/>
</dbReference>
<dbReference type="PROSITE" id="PS00671">
    <property type="entry name" value="D_2_HYDROXYACID_DH_3"/>
    <property type="match status" value="1"/>
</dbReference>
<dbReference type="UniPathway" id="UPA00135">
    <property type="reaction ID" value="UER00196"/>
</dbReference>
<sequence length="549" mass="59602">MDSNKWKILVTEKVGEAGLDIFRNAPDAELDIKIGLTEEELTKIMPNYDGVLTRSGTTMDEKKIEAGRKLKVIGRAGVGVDNIDLAAASRRGIIVINAPSGNTLAAAELTMANMLAVIRRVPQACASLHGGKWERNKFLGRQLSNRRLLIIGLGRIGSEISKRAHAFDMEVIAYDPYIPQKKADSLHVELVDDLEGAISLADVVTIHTPLTEETTNMIDEETLRAFKQGAYLINCARGGIVEEAAVARAVRDGRLAGFATDVYASEPLSHDHPFLAEDIADRIVITPHIGANTVEAQSEVSRIAAQNMLLVLRGEPYVHAVNLPFMEQALNADQRMYLSLARKLGVLAAKLAQIRGAAAHNCHVTLRGALFADDERLAANQLRPYTIALLKGMLEVSIGSSVTYMIAPLLAKDRHISIDESSGDSKTYKNTIEVELETEKGPVSLLATITEEGRQRVVRVNDYWVDFVPSGKLLIFQNHDRPGVIGKIGSLLGAANVNIASFALGRKEGSGLALGALEIDGETDEALRSELMKNGDMIWVTTVDFSNAS</sequence>
<dbReference type="AlphaFoldDB" id="A0A073IM05"/>
<evidence type="ECO:0000256" key="1">
    <source>
        <dbReference type="ARBA" id="ARBA00003800"/>
    </source>
</evidence>
<dbReference type="EC" id="1.1.1.95" evidence="10"/>
<keyword evidence="6 10" id="KW-0520">NAD</keyword>
<evidence type="ECO:0000256" key="3">
    <source>
        <dbReference type="ARBA" id="ARBA00005854"/>
    </source>
</evidence>
<dbReference type="Pfam" id="PF01842">
    <property type="entry name" value="ACT"/>
    <property type="match status" value="1"/>
</dbReference>
<dbReference type="InterPro" id="IPR002912">
    <property type="entry name" value="ACT_dom"/>
</dbReference>
<dbReference type="InterPro" id="IPR006236">
    <property type="entry name" value="PGDH"/>
</dbReference>
<dbReference type="InterPro" id="IPR045865">
    <property type="entry name" value="ACT-like_dom_sf"/>
</dbReference>
<evidence type="ECO:0000256" key="7">
    <source>
        <dbReference type="ARBA" id="ARBA00023299"/>
    </source>
</evidence>
<evidence type="ECO:0000313" key="13">
    <source>
        <dbReference type="Proteomes" id="UP000027665"/>
    </source>
</evidence>
<dbReference type="FunFam" id="3.40.50.720:FF:000021">
    <property type="entry name" value="D-3-phosphoglycerate dehydrogenase"/>
    <property type="match status" value="1"/>
</dbReference>
<dbReference type="CDD" id="cd12173">
    <property type="entry name" value="PGDH_4"/>
    <property type="match status" value="1"/>
</dbReference>
<dbReference type="GeneID" id="90984518"/>
<dbReference type="STRING" id="2754.EH55_11025"/>
<dbReference type="GO" id="GO:0006564">
    <property type="term" value="P:L-serine biosynthetic process"/>
    <property type="evidence" value="ECO:0007669"/>
    <property type="project" value="UniProtKB-UniRule"/>
</dbReference>
<dbReference type="InterPro" id="IPR006139">
    <property type="entry name" value="D-isomer_2_OHA_DH_cat_dom"/>
</dbReference>
<keyword evidence="13" id="KW-1185">Reference proteome</keyword>
<dbReference type="RefSeq" id="WP_037978170.1">
    <property type="nucleotide sequence ID" value="NZ_JAWRIX010000032.1"/>
</dbReference>
<dbReference type="InterPro" id="IPR029009">
    <property type="entry name" value="ASB_dom_sf"/>
</dbReference>
<evidence type="ECO:0000256" key="5">
    <source>
        <dbReference type="ARBA" id="ARBA00023002"/>
    </source>
</evidence>
<organism evidence="12 13">
    <name type="scientific">Synergistes jonesii</name>
    <dbReference type="NCBI Taxonomy" id="2754"/>
    <lineage>
        <taxon>Bacteria</taxon>
        <taxon>Thermotogati</taxon>
        <taxon>Synergistota</taxon>
        <taxon>Synergistia</taxon>
        <taxon>Synergistales</taxon>
        <taxon>Synergistaceae</taxon>
        <taxon>Synergistes</taxon>
    </lineage>
</organism>
<evidence type="ECO:0000256" key="6">
    <source>
        <dbReference type="ARBA" id="ARBA00023027"/>
    </source>
</evidence>
<dbReference type="InterPro" id="IPR036291">
    <property type="entry name" value="NAD(P)-bd_dom_sf"/>
</dbReference>
<accession>A0A073IM05</accession>
<evidence type="ECO:0000256" key="9">
    <source>
        <dbReference type="ARBA" id="ARBA00048731"/>
    </source>
</evidence>
<evidence type="ECO:0000256" key="8">
    <source>
        <dbReference type="ARBA" id="ARBA00048126"/>
    </source>
</evidence>
<dbReference type="Pfam" id="PF00389">
    <property type="entry name" value="2-Hacid_dh"/>
    <property type="match status" value="1"/>
</dbReference>
<dbReference type="NCBIfam" id="TIGR01327">
    <property type="entry name" value="PGDH"/>
    <property type="match status" value="1"/>
</dbReference>
<comment type="pathway">
    <text evidence="2 10">Amino-acid biosynthesis; L-serine biosynthesis; L-serine from 3-phospho-D-glycerate: step 1/3.</text>
</comment>
<keyword evidence="7 10" id="KW-0718">Serine biosynthesis</keyword>
<dbReference type="Gene3D" id="3.30.1330.90">
    <property type="entry name" value="D-3-phosphoglycerate dehydrogenase, domain 3"/>
    <property type="match status" value="1"/>
</dbReference>
<dbReference type="InterPro" id="IPR006140">
    <property type="entry name" value="D-isomer_DH_NAD-bd"/>
</dbReference>
<evidence type="ECO:0000259" key="11">
    <source>
        <dbReference type="PROSITE" id="PS51671"/>
    </source>
</evidence>
<evidence type="ECO:0000313" key="12">
    <source>
        <dbReference type="EMBL" id="KEJ91368.1"/>
    </source>
</evidence>
<dbReference type="PANTHER" id="PTHR42789">
    <property type="entry name" value="D-ISOMER SPECIFIC 2-HYDROXYACID DEHYDROGENASE FAMILY PROTEIN (AFU_ORTHOLOGUE AFUA_6G10090)"/>
    <property type="match status" value="1"/>
</dbReference>
<evidence type="ECO:0000256" key="4">
    <source>
        <dbReference type="ARBA" id="ARBA00021582"/>
    </source>
</evidence>
<evidence type="ECO:0000256" key="10">
    <source>
        <dbReference type="RuleBase" id="RU363003"/>
    </source>
</evidence>
<feature type="domain" description="ACT" evidence="11">
    <location>
        <begin position="473"/>
        <end position="545"/>
    </location>
</feature>
<dbReference type="PROSITE" id="PS51671">
    <property type="entry name" value="ACT"/>
    <property type="match status" value="1"/>
</dbReference>